<keyword evidence="5 15" id="KW-0288">FMN</keyword>
<keyword evidence="18" id="KW-1185">Reference proteome</keyword>
<dbReference type="AlphaFoldDB" id="A0A4P6KZT9"/>
<dbReference type="OrthoDB" id="9803667at2"/>
<dbReference type="Proteomes" id="UP000290637">
    <property type="component" value="Chromosome"/>
</dbReference>
<dbReference type="InterPro" id="IPR023468">
    <property type="entry name" value="Riboflavin_kinase"/>
</dbReference>
<reference evidence="17 18" key="1">
    <citation type="submission" date="2019-02" db="EMBL/GenBank/DDBJ databases">
        <title>Draft Genome Sequences of Six Type Strains of the Genus Massilia.</title>
        <authorList>
            <person name="Miess H."/>
            <person name="Frediansyhah A."/>
            <person name="Gross H."/>
        </authorList>
    </citation>
    <scope>NUCLEOTIDE SEQUENCE [LARGE SCALE GENOMIC DNA]</scope>
    <source>
        <strain evidence="17 18">DSM 17473</strain>
    </source>
</reference>
<dbReference type="PANTHER" id="PTHR22749:SF6">
    <property type="entry name" value="RIBOFLAVIN KINASE"/>
    <property type="match status" value="1"/>
</dbReference>
<evidence type="ECO:0000256" key="12">
    <source>
        <dbReference type="ARBA" id="ARBA00023268"/>
    </source>
</evidence>
<gene>
    <name evidence="17" type="ORF">EWM63_18815</name>
</gene>
<dbReference type="SMART" id="SM00904">
    <property type="entry name" value="Flavokinase"/>
    <property type="match status" value="1"/>
</dbReference>
<accession>A0A4P6KZT9</accession>
<dbReference type="InterPro" id="IPR015865">
    <property type="entry name" value="Riboflavin_kinase_bac/euk"/>
</dbReference>
<dbReference type="InterPro" id="IPR002606">
    <property type="entry name" value="Riboflavin_kinase_bac"/>
</dbReference>
<evidence type="ECO:0000256" key="15">
    <source>
        <dbReference type="PIRNR" id="PIRNR004491"/>
    </source>
</evidence>
<evidence type="ECO:0000313" key="17">
    <source>
        <dbReference type="EMBL" id="QBE64789.1"/>
    </source>
</evidence>
<evidence type="ECO:0000256" key="4">
    <source>
        <dbReference type="ARBA" id="ARBA00022630"/>
    </source>
</evidence>
<dbReference type="NCBIfam" id="TIGR00083">
    <property type="entry name" value="ribF"/>
    <property type="match status" value="1"/>
</dbReference>
<proteinExistence type="inferred from homology"/>
<protein>
    <recommendedName>
        <fullName evidence="15">Riboflavin biosynthesis protein</fullName>
    </recommendedName>
    <domain>
        <recommendedName>
            <fullName evidence="15">Riboflavin kinase</fullName>
            <ecNumber evidence="15">2.7.1.26</ecNumber>
        </recommendedName>
        <alternativeName>
            <fullName evidence="15">Flavokinase</fullName>
        </alternativeName>
    </domain>
    <domain>
        <recommendedName>
            <fullName evidence="15">FMN adenylyltransferase</fullName>
            <ecNumber evidence="15">2.7.7.2</ecNumber>
        </recommendedName>
        <alternativeName>
            <fullName evidence="15">FAD pyrophosphorylase</fullName>
        </alternativeName>
        <alternativeName>
            <fullName evidence="15">FAD synthase</fullName>
        </alternativeName>
    </domain>
</protein>
<keyword evidence="7 15" id="KW-0548">Nucleotidyltransferase</keyword>
<evidence type="ECO:0000256" key="6">
    <source>
        <dbReference type="ARBA" id="ARBA00022679"/>
    </source>
</evidence>
<dbReference type="Gene3D" id="3.40.50.620">
    <property type="entry name" value="HUPs"/>
    <property type="match status" value="1"/>
</dbReference>
<dbReference type="InterPro" id="IPR023465">
    <property type="entry name" value="Riboflavin_kinase_dom_sf"/>
</dbReference>
<dbReference type="PANTHER" id="PTHR22749">
    <property type="entry name" value="RIBOFLAVIN KINASE/FMN ADENYLYLTRANSFERASE"/>
    <property type="match status" value="1"/>
</dbReference>
<feature type="domain" description="Riboflavin kinase" evidence="16">
    <location>
        <begin position="187"/>
        <end position="311"/>
    </location>
</feature>
<comment type="similarity">
    <text evidence="15">Belongs to the ribF family.</text>
</comment>
<dbReference type="NCBIfam" id="NF004163">
    <property type="entry name" value="PRK05627.1-6"/>
    <property type="match status" value="1"/>
</dbReference>
<dbReference type="NCBIfam" id="NF004159">
    <property type="entry name" value="PRK05627.1-2"/>
    <property type="match status" value="1"/>
</dbReference>
<evidence type="ECO:0000259" key="16">
    <source>
        <dbReference type="SMART" id="SM00904"/>
    </source>
</evidence>
<dbReference type="SUPFAM" id="SSF82114">
    <property type="entry name" value="Riboflavin kinase-like"/>
    <property type="match status" value="1"/>
</dbReference>
<dbReference type="PIRSF" id="PIRSF004491">
    <property type="entry name" value="FAD_Synth"/>
    <property type="match status" value="1"/>
</dbReference>
<dbReference type="NCBIfam" id="NF004160">
    <property type="entry name" value="PRK05627.1-3"/>
    <property type="match status" value="1"/>
</dbReference>
<dbReference type="GO" id="GO:0005524">
    <property type="term" value="F:ATP binding"/>
    <property type="evidence" value="ECO:0007669"/>
    <property type="project" value="UniProtKB-UniRule"/>
</dbReference>
<sequence>MKVFRGLPNAASRAPCALTIGNFDGVHRGHQALLAHVRTAASRLGLEAAVMTFEPHPREFFAHKQKDLSKAPPRIANLRDKLASLEANGIDRVIVEHFSDSFAALTPQDFTERVLVDGLHVKWLMVGDDFCYGARRAGNVQMLHEAGERYGFEVETLETVMSGATRISSSAVRSALANGDFAQAEQLLGHPYSISGHVIHGQKLGRTIGYPTLNLRVPHRPALSGIFIVQVHGIADVPLPAVASLGVRPTVEDAGRVLLEVHIFDFAANLYGQRIKVEFLHKIRDEEKFIDLPTLTAAIDRDAEQARAWFRERSGAVTATDRI</sequence>
<comment type="pathway">
    <text evidence="2 15">Cofactor biosynthesis; FAD biosynthesis; FAD from FMN: step 1/1.</text>
</comment>
<evidence type="ECO:0000256" key="7">
    <source>
        <dbReference type="ARBA" id="ARBA00022695"/>
    </source>
</evidence>
<evidence type="ECO:0000256" key="10">
    <source>
        <dbReference type="ARBA" id="ARBA00022827"/>
    </source>
</evidence>
<dbReference type="EC" id="2.7.7.2" evidence="15"/>
<keyword evidence="12" id="KW-0511">Multifunctional enzyme</keyword>
<dbReference type="RefSeq" id="WP_130187904.1">
    <property type="nucleotide sequence ID" value="NZ_CP035913.1"/>
</dbReference>
<dbReference type="GO" id="GO:0003919">
    <property type="term" value="F:FMN adenylyltransferase activity"/>
    <property type="evidence" value="ECO:0007669"/>
    <property type="project" value="UniProtKB-UniRule"/>
</dbReference>
<evidence type="ECO:0000256" key="2">
    <source>
        <dbReference type="ARBA" id="ARBA00004726"/>
    </source>
</evidence>
<name>A0A4P6KZT9_9BURK</name>
<dbReference type="InterPro" id="IPR015864">
    <property type="entry name" value="FAD_synthase"/>
</dbReference>
<keyword evidence="10 15" id="KW-0274">FAD</keyword>
<dbReference type="UniPathway" id="UPA00277">
    <property type="reaction ID" value="UER00407"/>
</dbReference>
<comment type="function">
    <text evidence="1">Catalyzes the phosphorylation of riboflavin to FMN followed by the adenylation of FMN to FAD.</text>
</comment>
<evidence type="ECO:0000256" key="13">
    <source>
        <dbReference type="ARBA" id="ARBA00047880"/>
    </source>
</evidence>
<dbReference type="InterPro" id="IPR014729">
    <property type="entry name" value="Rossmann-like_a/b/a_fold"/>
</dbReference>
<keyword evidence="9 15" id="KW-0418">Kinase</keyword>
<evidence type="ECO:0000256" key="3">
    <source>
        <dbReference type="ARBA" id="ARBA00005201"/>
    </source>
</evidence>
<comment type="catalytic activity">
    <reaction evidence="13 15">
        <text>riboflavin + ATP = FMN + ADP + H(+)</text>
        <dbReference type="Rhea" id="RHEA:14357"/>
        <dbReference type="ChEBI" id="CHEBI:15378"/>
        <dbReference type="ChEBI" id="CHEBI:30616"/>
        <dbReference type="ChEBI" id="CHEBI:57986"/>
        <dbReference type="ChEBI" id="CHEBI:58210"/>
        <dbReference type="ChEBI" id="CHEBI:456216"/>
        <dbReference type="EC" id="2.7.1.26"/>
    </reaction>
</comment>
<dbReference type="EC" id="2.7.1.26" evidence="15"/>
<dbReference type="UniPathway" id="UPA00276">
    <property type="reaction ID" value="UER00406"/>
</dbReference>
<dbReference type="Gene3D" id="2.40.30.30">
    <property type="entry name" value="Riboflavin kinase-like"/>
    <property type="match status" value="1"/>
</dbReference>
<evidence type="ECO:0000256" key="9">
    <source>
        <dbReference type="ARBA" id="ARBA00022777"/>
    </source>
</evidence>
<organism evidence="17 18">
    <name type="scientific">Pseudoduganella lutea</name>
    <dbReference type="NCBI Taxonomy" id="321985"/>
    <lineage>
        <taxon>Bacteria</taxon>
        <taxon>Pseudomonadati</taxon>
        <taxon>Pseudomonadota</taxon>
        <taxon>Betaproteobacteria</taxon>
        <taxon>Burkholderiales</taxon>
        <taxon>Oxalobacteraceae</taxon>
        <taxon>Telluria group</taxon>
        <taxon>Pseudoduganella</taxon>
    </lineage>
</organism>
<keyword evidence="11 15" id="KW-0067">ATP-binding</keyword>
<dbReference type="GO" id="GO:0009398">
    <property type="term" value="P:FMN biosynthetic process"/>
    <property type="evidence" value="ECO:0007669"/>
    <property type="project" value="UniProtKB-UniRule"/>
</dbReference>
<keyword evidence="4 15" id="KW-0285">Flavoprotein</keyword>
<dbReference type="GO" id="GO:0008531">
    <property type="term" value="F:riboflavin kinase activity"/>
    <property type="evidence" value="ECO:0007669"/>
    <property type="project" value="UniProtKB-UniRule"/>
</dbReference>
<evidence type="ECO:0000256" key="11">
    <source>
        <dbReference type="ARBA" id="ARBA00022840"/>
    </source>
</evidence>
<dbReference type="CDD" id="cd02064">
    <property type="entry name" value="FAD_synthetase_N"/>
    <property type="match status" value="1"/>
</dbReference>
<comment type="catalytic activity">
    <reaction evidence="14 15">
        <text>FMN + ATP + H(+) = FAD + diphosphate</text>
        <dbReference type="Rhea" id="RHEA:17237"/>
        <dbReference type="ChEBI" id="CHEBI:15378"/>
        <dbReference type="ChEBI" id="CHEBI:30616"/>
        <dbReference type="ChEBI" id="CHEBI:33019"/>
        <dbReference type="ChEBI" id="CHEBI:57692"/>
        <dbReference type="ChEBI" id="CHEBI:58210"/>
        <dbReference type="EC" id="2.7.7.2"/>
    </reaction>
</comment>
<keyword evidence="8 15" id="KW-0547">Nucleotide-binding</keyword>
<dbReference type="FunFam" id="3.40.50.620:FF:000021">
    <property type="entry name" value="Riboflavin biosynthesis protein"/>
    <property type="match status" value="1"/>
</dbReference>
<dbReference type="GO" id="GO:0006747">
    <property type="term" value="P:FAD biosynthetic process"/>
    <property type="evidence" value="ECO:0007669"/>
    <property type="project" value="UniProtKB-UniRule"/>
</dbReference>
<dbReference type="Pfam" id="PF06574">
    <property type="entry name" value="FAD_syn"/>
    <property type="match status" value="1"/>
</dbReference>
<evidence type="ECO:0000256" key="8">
    <source>
        <dbReference type="ARBA" id="ARBA00022741"/>
    </source>
</evidence>
<keyword evidence="6 15" id="KW-0808">Transferase</keyword>
<evidence type="ECO:0000256" key="1">
    <source>
        <dbReference type="ARBA" id="ARBA00002121"/>
    </source>
</evidence>
<dbReference type="SUPFAM" id="SSF52374">
    <property type="entry name" value="Nucleotidylyl transferase"/>
    <property type="match status" value="1"/>
</dbReference>
<comment type="pathway">
    <text evidence="3 15">Cofactor biosynthesis; FMN biosynthesis; FMN from riboflavin (ATP route): step 1/1.</text>
</comment>
<evidence type="ECO:0000256" key="14">
    <source>
        <dbReference type="ARBA" id="ARBA00049494"/>
    </source>
</evidence>
<dbReference type="GO" id="GO:0009231">
    <property type="term" value="P:riboflavin biosynthetic process"/>
    <property type="evidence" value="ECO:0007669"/>
    <property type="project" value="InterPro"/>
</dbReference>
<dbReference type="Pfam" id="PF01687">
    <property type="entry name" value="Flavokinase"/>
    <property type="match status" value="1"/>
</dbReference>
<dbReference type="KEGG" id="plue:EWM63_18815"/>
<evidence type="ECO:0000313" key="18">
    <source>
        <dbReference type="Proteomes" id="UP000290637"/>
    </source>
</evidence>
<dbReference type="EMBL" id="CP035913">
    <property type="protein sequence ID" value="QBE64789.1"/>
    <property type="molecule type" value="Genomic_DNA"/>
</dbReference>
<evidence type="ECO:0000256" key="5">
    <source>
        <dbReference type="ARBA" id="ARBA00022643"/>
    </source>
</evidence>